<reference evidence="4" key="1">
    <citation type="submission" date="2012-06" db="EMBL/GenBank/DDBJ databases">
        <title>Complete sequence of chromosome of Desulfomonile tiedjei DSM 6799.</title>
        <authorList>
            <person name="Lucas S."/>
            <person name="Copeland A."/>
            <person name="Lapidus A."/>
            <person name="Glavina del Rio T."/>
            <person name="Dalin E."/>
            <person name="Tice H."/>
            <person name="Bruce D."/>
            <person name="Goodwin L."/>
            <person name="Pitluck S."/>
            <person name="Peters L."/>
            <person name="Ovchinnikova G."/>
            <person name="Zeytun A."/>
            <person name="Lu M."/>
            <person name="Kyrpides N."/>
            <person name="Mavromatis K."/>
            <person name="Ivanova N."/>
            <person name="Brettin T."/>
            <person name="Detter J.C."/>
            <person name="Han C."/>
            <person name="Larimer F."/>
            <person name="Land M."/>
            <person name="Hauser L."/>
            <person name="Markowitz V."/>
            <person name="Cheng J.-F."/>
            <person name="Hugenholtz P."/>
            <person name="Woyke T."/>
            <person name="Wu D."/>
            <person name="Spring S."/>
            <person name="Schroeder M."/>
            <person name="Brambilla E."/>
            <person name="Klenk H.-P."/>
            <person name="Eisen J.A."/>
        </authorList>
    </citation>
    <scope>NUCLEOTIDE SEQUENCE [LARGE SCALE GENOMIC DNA]</scope>
    <source>
        <strain evidence="4">ATCC 49306 / DSM 6799 / DCB-1</strain>
    </source>
</reference>
<gene>
    <name evidence="3" type="ordered locus">Desti_0130</name>
</gene>
<dbReference type="InterPro" id="IPR036779">
    <property type="entry name" value="LysM_dom_sf"/>
</dbReference>
<evidence type="ECO:0000313" key="3">
    <source>
        <dbReference type="EMBL" id="AFM22878.1"/>
    </source>
</evidence>
<comment type="similarity">
    <text evidence="1">Belongs to the transglycosylase Slt family.</text>
</comment>
<dbReference type="OrthoDB" id="9815002at2"/>
<feature type="domain" description="LysM" evidence="2">
    <location>
        <begin position="346"/>
        <end position="391"/>
    </location>
</feature>
<organism evidence="3 4">
    <name type="scientific">Desulfomonile tiedjei (strain ATCC 49306 / DSM 6799 / DCB-1)</name>
    <dbReference type="NCBI Taxonomy" id="706587"/>
    <lineage>
        <taxon>Bacteria</taxon>
        <taxon>Pseudomonadati</taxon>
        <taxon>Thermodesulfobacteriota</taxon>
        <taxon>Desulfomonilia</taxon>
        <taxon>Desulfomonilales</taxon>
        <taxon>Desulfomonilaceae</taxon>
        <taxon>Desulfomonile</taxon>
    </lineage>
</organism>
<proteinExistence type="inferred from homology"/>
<dbReference type="InterPro" id="IPR008258">
    <property type="entry name" value="Transglycosylase_SLT_dom_1"/>
</dbReference>
<dbReference type="Pfam" id="PF01476">
    <property type="entry name" value="LysM"/>
    <property type="match status" value="1"/>
</dbReference>
<dbReference type="GO" id="GO:0016020">
    <property type="term" value="C:membrane"/>
    <property type="evidence" value="ECO:0007669"/>
    <property type="project" value="InterPro"/>
</dbReference>
<dbReference type="PANTHER" id="PTHR37423">
    <property type="entry name" value="SOLUBLE LYTIC MUREIN TRANSGLYCOSYLASE-RELATED"/>
    <property type="match status" value="1"/>
</dbReference>
<dbReference type="PROSITE" id="PS51782">
    <property type="entry name" value="LYSM"/>
    <property type="match status" value="1"/>
</dbReference>
<keyword evidence="4" id="KW-1185">Reference proteome</keyword>
<dbReference type="InterPro" id="IPR023346">
    <property type="entry name" value="Lysozyme-like_dom_sf"/>
</dbReference>
<evidence type="ECO:0000313" key="4">
    <source>
        <dbReference type="Proteomes" id="UP000006055"/>
    </source>
</evidence>
<dbReference type="GO" id="GO:0008933">
    <property type="term" value="F:peptidoglycan lytic transglycosylase activity"/>
    <property type="evidence" value="ECO:0007669"/>
    <property type="project" value="InterPro"/>
</dbReference>
<dbReference type="CDD" id="cd16894">
    <property type="entry name" value="MltD-like"/>
    <property type="match status" value="1"/>
</dbReference>
<protein>
    <submittedName>
        <fullName evidence="3">Soluble lytic murein transglycosylase-like protein</fullName>
    </submittedName>
</protein>
<dbReference type="SMART" id="SM00257">
    <property type="entry name" value="LysM"/>
    <property type="match status" value="1"/>
</dbReference>
<dbReference type="EMBL" id="CP003360">
    <property type="protein sequence ID" value="AFM22878.1"/>
    <property type="molecule type" value="Genomic_DNA"/>
</dbReference>
<dbReference type="HOGENOM" id="CLU_009520_1_0_7"/>
<accession>I4BZY7</accession>
<dbReference type="KEGG" id="dti:Desti_0130"/>
<dbReference type="InterPro" id="IPR018392">
    <property type="entry name" value="LysM"/>
</dbReference>
<dbReference type="eggNOG" id="COG0741">
    <property type="taxonomic scope" value="Bacteria"/>
</dbReference>
<dbReference type="Pfam" id="PF01464">
    <property type="entry name" value="SLT"/>
    <property type="match status" value="1"/>
</dbReference>
<dbReference type="AlphaFoldDB" id="I4BZY7"/>
<dbReference type="eggNOG" id="COG1388">
    <property type="taxonomic scope" value="Bacteria"/>
</dbReference>
<dbReference type="SUPFAM" id="SSF53955">
    <property type="entry name" value="Lysozyme-like"/>
    <property type="match status" value="1"/>
</dbReference>
<evidence type="ECO:0000256" key="1">
    <source>
        <dbReference type="ARBA" id="ARBA00007734"/>
    </source>
</evidence>
<dbReference type="Gene3D" id="3.10.350.10">
    <property type="entry name" value="LysM domain"/>
    <property type="match status" value="1"/>
</dbReference>
<dbReference type="GO" id="GO:0000270">
    <property type="term" value="P:peptidoglycan metabolic process"/>
    <property type="evidence" value="ECO:0007669"/>
    <property type="project" value="InterPro"/>
</dbReference>
<dbReference type="InterPro" id="IPR000189">
    <property type="entry name" value="Transglyc_AS"/>
</dbReference>
<dbReference type="PROSITE" id="PS00922">
    <property type="entry name" value="TRANSGLYCOSYLASE"/>
    <property type="match status" value="1"/>
</dbReference>
<dbReference type="PANTHER" id="PTHR37423:SF2">
    <property type="entry name" value="MEMBRANE-BOUND LYTIC MUREIN TRANSGLYCOSYLASE C"/>
    <property type="match status" value="1"/>
</dbReference>
<dbReference type="CDD" id="cd00118">
    <property type="entry name" value="LysM"/>
    <property type="match status" value="1"/>
</dbReference>
<dbReference type="STRING" id="706587.Desti_0130"/>
<dbReference type="SUPFAM" id="SSF54106">
    <property type="entry name" value="LysM domain"/>
    <property type="match status" value="1"/>
</dbReference>
<evidence type="ECO:0000259" key="2">
    <source>
        <dbReference type="PROSITE" id="PS51782"/>
    </source>
</evidence>
<dbReference type="PATRIC" id="fig|706587.4.peg.148"/>
<name>I4BZY7_DESTA</name>
<dbReference type="Gene3D" id="1.10.530.10">
    <property type="match status" value="1"/>
</dbReference>
<sequence length="416" mass="46854">MTPRGKLGVASEVPRHARRWVWCVLFAASQLLLVGCGSKGALIKSDLDYRPAVANALSRAISFTSTSDKKKPAPAKNGYPEVPMDYTAPKVRQFIQEYAYSQRETMKRYLSRAEEYLPMVKTAARDNGLPEDLAYLFMLESGANPEARSPANALGMWQFMPATARSYGLRVDSWVDERLDPRKSTKAAMLYLKDLYGMFGCWRLALSAYNSGENKLNKVLCQEDANEYDEICSSPRLKRETREFFPRFHAIAAIAKTPEKYGFAPLRGKKDDENHELVNVEGNYRLEKIAKVTGIPHDSLVELNPSLVRGMTPPGMEYSIRVPAGKREVLLAKLDQLKEEPKQQQIVHVINRGDSLPRILKRYNIQKNILAGLNPDVNLRKRLKPGDKLVVPVHKVETQKAARKSKRFSSLGKSGS</sequence>
<dbReference type="RefSeq" id="WP_014808037.1">
    <property type="nucleotide sequence ID" value="NC_018025.1"/>
</dbReference>
<dbReference type="Proteomes" id="UP000006055">
    <property type="component" value="Chromosome"/>
</dbReference>